<feature type="transmembrane region" description="Helical" evidence="1">
    <location>
        <begin position="242"/>
        <end position="269"/>
    </location>
</feature>
<gene>
    <name evidence="3" type="ORF">SAMN04490220_7761</name>
</gene>
<dbReference type="PANTHER" id="PTHR34473:SF2">
    <property type="entry name" value="UPF0699 TRANSMEMBRANE PROTEIN YDBT"/>
    <property type="match status" value="1"/>
</dbReference>
<organism evidence="3 4">
    <name type="scientific">Rhodococcus jostii</name>
    <dbReference type="NCBI Taxonomy" id="132919"/>
    <lineage>
        <taxon>Bacteria</taxon>
        <taxon>Bacillati</taxon>
        <taxon>Actinomycetota</taxon>
        <taxon>Actinomycetes</taxon>
        <taxon>Mycobacteriales</taxon>
        <taxon>Nocardiaceae</taxon>
        <taxon>Rhodococcus</taxon>
    </lineage>
</organism>
<reference evidence="4" key="1">
    <citation type="submission" date="2016-10" db="EMBL/GenBank/DDBJ databases">
        <authorList>
            <person name="Varghese N."/>
        </authorList>
    </citation>
    <scope>NUCLEOTIDE SEQUENCE [LARGE SCALE GENOMIC DNA]</scope>
    <source>
        <strain evidence="4">DSM 44719</strain>
    </source>
</reference>
<feature type="domain" description="YdbS-like PH" evidence="2">
    <location>
        <begin position="82"/>
        <end position="147"/>
    </location>
</feature>
<dbReference type="RefSeq" id="WP_073363519.1">
    <property type="nucleotide sequence ID" value="NZ_FNTL01000004.1"/>
</dbReference>
<feature type="transmembrane region" description="Helical" evidence="1">
    <location>
        <begin position="64"/>
        <end position="83"/>
    </location>
</feature>
<dbReference type="InterPro" id="IPR014529">
    <property type="entry name" value="UCP026631"/>
</dbReference>
<evidence type="ECO:0000259" key="2">
    <source>
        <dbReference type="Pfam" id="PF03703"/>
    </source>
</evidence>
<dbReference type="Proteomes" id="UP000183407">
    <property type="component" value="Unassembled WGS sequence"/>
</dbReference>
<evidence type="ECO:0000256" key="1">
    <source>
        <dbReference type="SAM" id="Phobius"/>
    </source>
</evidence>
<dbReference type="AlphaFoldDB" id="A0A1H5IS01"/>
<feature type="transmembrane region" description="Helical" evidence="1">
    <location>
        <begin position="380"/>
        <end position="397"/>
    </location>
</feature>
<sequence length="513" mass="55083">MSAAPEPGVAPPIAHGEAAVAAEEEQPWLRLDRRMLLVHPVDEIVKLLPVLLISLVIGTQSGNHVWSLVAVVVFVVFGISRWFTTSYRIGPVHVQLRQGLFRKRLLSVPRNRIRSVDVEAGVLHRLLGLSIVRIGTGQQVGSKPDAAKFELNALSAGLVPDLRAALLTRQSAAEVEHTAVTREPAVTEIGHWTPAWVRYAPFSVTGVVTIAAIVGLAFQYGLGSKIARSSTVAAGIESAERVGIVLAIVVGSVVLLIAASALACVRYLLAYGNMRLTDNGRTLHVSHGLLKTRQTTLDRARLRGTTLKEPLLLRLAGGARLDAVMTGVSAERRESSLLLPQAPRAEAERVMATVIDDHRQSTIPLTAHGPVAARRRYTRALIPAEIALVVALIFVILDRPVFWAAWAGIVALAVGGVALAWDRYRGLGHAVLPGWLITSSGSLDRARDSLEADGIIGWTVRQTFFQRRAGVATVIAATPAGTGKYRVIDLPADQAWSLVESVTPGGGDVWARH</sequence>
<feature type="transmembrane region" description="Helical" evidence="1">
    <location>
        <begin position="199"/>
        <end position="222"/>
    </location>
</feature>
<protein>
    <submittedName>
        <fullName evidence="3">Putative membrane protein</fullName>
    </submittedName>
</protein>
<accession>A0A1H5IS01</accession>
<feature type="transmembrane region" description="Helical" evidence="1">
    <location>
        <begin position="403"/>
        <end position="421"/>
    </location>
</feature>
<evidence type="ECO:0000313" key="3">
    <source>
        <dbReference type="EMBL" id="SEE42228.1"/>
    </source>
</evidence>
<dbReference type="EMBL" id="FNTL01000004">
    <property type="protein sequence ID" value="SEE42228.1"/>
    <property type="molecule type" value="Genomic_DNA"/>
</dbReference>
<dbReference type="PANTHER" id="PTHR34473">
    <property type="entry name" value="UPF0699 TRANSMEMBRANE PROTEIN YDBS"/>
    <property type="match status" value="1"/>
</dbReference>
<name>A0A1H5IS01_RHOJO</name>
<keyword evidence="1" id="KW-0812">Transmembrane</keyword>
<dbReference type="PIRSF" id="PIRSF026631">
    <property type="entry name" value="UCP026631"/>
    <property type="match status" value="1"/>
</dbReference>
<keyword evidence="1" id="KW-1133">Transmembrane helix</keyword>
<dbReference type="Pfam" id="PF03703">
    <property type="entry name" value="bPH_2"/>
    <property type="match status" value="1"/>
</dbReference>
<dbReference type="OrthoDB" id="4121259at2"/>
<dbReference type="InterPro" id="IPR005182">
    <property type="entry name" value="YdbS-like_PH"/>
</dbReference>
<proteinExistence type="predicted"/>
<keyword evidence="1" id="KW-0472">Membrane</keyword>
<evidence type="ECO:0000313" key="4">
    <source>
        <dbReference type="Proteomes" id="UP000183407"/>
    </source>
</evidence>